<name>A0ABU5L8R0_9RICK</name>
<comment type="caution">
    <text evidence="1">The sequence shown here is derived from an EMBL/GenBank/DDBJ whole genome shotgun (WGS) entry which is preliminary data.</text>
</comment>
<reference evidence="1 2" key="1">
    <citation type="submission" date="2023-02" db="EMBL/GenBank/DDBJ databases">
        <title>Host association and intracellularity evolved multiple times independently in the Rickettsiales.</title>
        <authorList>
            <person name="Castelli M."/>
            <person name="Nardi T."/>
            <person name="Gammuto L."/>
            <person name="Bellinzona G."/>
            <person name="Sabaneyeva E."/>
            <person name="Potekhin A."/>
            <person name="Serra V."/>
            <person name="Petroni G."/>
            <person name="Sassera D."/>
        </authorList>
    </citation>
    <scope>NUCLEOTIDE SEQUENCE [LARGE SCALE GENOMIC DNA]</scope>
    <source>
        <strain evidence="1 2">BOD18</strain>
    </source>
</reference>
<evidence type="ECO:0000313" key="2">
    <source>
        <dbReference type="Proteomes" id="UP001293791"/>
    </source>
</evidence>
<protein>
    <submittedName>
        <fullName evidence="1">Phage head-tail joining protein</fullName>
    </submittedName>
</protein>
<gene>
    <name evidence="1" type="ORF">Cyrtocomes_00894</name>
</gene>
<dbReference type="InterPro" id="IPR008767">
    <property type="entry name" value="Phage_SPP1_head-tail_adaptor"/>
</dbReference>
<accession>A0ABU5L8R0</accession>
<evidence type="ECO:0000313" key="1">
    <source>
        <dbReference type="EMBL" id="MDZ5762507.1"/>
    </source>
</evidence>
<sequence length="100" mass="12223">MISELNKLIKFEGSVKNQELFEDSLWEEKFYLWGNIESIQSKKSELSDYRIYKIKIRNLLRNPYKISVDMRLKFDNKVCKIHKILINDRDYIYITAYEYT</sequence>
<organism evidence="1 2">
    <name type="scientific">Candidatus Cyrtobacter comes</name>
    <dbReference type="NCBI Taxonomy" id="675776"/>
    <lineage>
        <taxon>Bacteria</taxon>
        <taxon>Pseudomonadati</taxon>
        <taxon>Pseudomonadota</taxon>
        <taxon>Alphaproteobacteria</taxon>
        <taxon>Rickettsiales</taxon>
        <taxon>Candidatus Midichloriaceae</taxon>
        <taxon>Candidatus Cyrtobacter</taxon>
    </lineage>
</organism>
<keyword evidence="2" id="KW-1185">Reference proteome</keyword>
<dbReference type="Pfam" id="PF05521">
    <property type="entry name" value="Phage_HCP"/>
    <property type="match status" value="1"/>
</dbReference>
<proteinExistence type="predicted"/>
<dbReference type="RefSeq" id="WP_322497970.1">
    <property type="nucleotide sequence ID" value="NZ_JARGYT010000056.1"/>
</dbReference>
<dbReference type="EMBL" id="JARGYT010000056">
    <property type="protein sequence ID" value="MDZ5762507.1"/>
    <property type="molecule type" value="Genomic_DNA"/>
</dbReference>
<dbReference type="Proteomes" id="UP001293791">
    <property type="component" value="Unassembled WGS sequence"/>
</dbReference>